<dbReference type="PANTHER" id="PTHR14269">
    <property type="entry name" value="CDP-DIACYLGLYCEROL--GLYCEROL-3-PHOSPHATE 3-PHOSPHATIDYLTRANSFERASE-RELATED"/>
    <property type="match status" value="1"/>
</dbReference>
<organism evidence="13">
    <name type="scientific">Timema shepardi</name>
    <name type="common">Walking stick</name>
    <dbReference type="NCBI Taxonomy" id="629360"/>
    <lineage>
        <taxon>Eukaryota</taxon>
        <taxon>Metazoa</taxon>
        <taxon>Ecdysozoa</taxon>
        <taxon>Arthropoda</taxon>
        <taxon>Hexapoda</taxon>
        <taxon>Insecta</taxon>
        <taxon>Pterygota</taxon>
        <taxon>Neoptera</taxon>
        <taxon>Polyneoptera</taxon>
        <taxon>Phasmatodea</taxon>
        <taxon>Timematodea</taxon>
        <taxon>Timematoidea</taxon>
        <taxon>Timematidae</taxon>
        <taxon>Timema</taxon>
    </lineage>
</organism>
<evidence type="ECO:0000256" key="1">
    <source>
        <dbReference type="ARBA" id="ARBA00004141"/>
    </source>
</evidence>
<dbReference type="EC" id="2.7.8.41" evidence="10"/>
<accession>A0A7R9B0T3</accession>
<keyword evidence="3" id="KW-0808">Transferase</keyword>
<evidence type="ECO:0000256" key="7">
    <source>
        <dbReference type="ARBA" id="ARBA00023136"/>
    </source>
</evidence>
<sequence length="398" mass="44761">MHLARAVGFDPCSGQWVLMALFSTKVWKRGGHLAKTLLLAYFIDHGFLLRGDPSSVCELCDVLLNVYHFLAVCRKSWRYGNNLCLQPHSKIVGSYSKLVVCRKYSSKSEDQKDIKNRDIVHEVLQRKKERLKETGQLIIKDIKETRDKMKEKMEEVIERENIWTIPNLLCILRIGFSPLLGYFIVQSDFNLALALLTLAGISDVLDGWIARTFQSQASKMGSFLDPMADKVLVGVLFLSLTYMDLIPAIELNMTITLANYATEAVILTGTIIARDLLLVGAGFYIRYQSLPLPGDSMLHAVNKLVLQTFDKAAVLHRTLSRYFDVTYATAQLAPTTISKVNTAVQLLMVASTLAAPVFNYVDHSVLHMLWYITAGTTITSAVSYLVTKDTYKFFKPSK</sequence>
<comment type="catalytic activity">
    <reaction evidence="11">
        <text>a CDP-1,2-diacyl-sn-glycerol + a 1,2-diacyl-sn-glycero-3-phospho-(1'-sn-glycerol) = a cardiolipin + CMP + H(+)</text>
        <dbReference type="Rhea" id="RHEA:32931"/>
        <dbReference type="ChEBI" id="CHEBI:15378"/>
        <dbReference type="ChEBI" id="CHEBI:58332"/>
        <dbReference type="ChEBI" id="CHEBI:60377"/>
        <dbReference type="ChEBI" id="CHEBI:62237"/>
        <dbReference type="ChEBI" id="CHEBI:64716"/>
        <dbReference type="EC" id="2.7.8.41"/>
    </reaction>
</comment>
<evidence type="ECO:0000313" key="13">
    <source>
        <dbReference type="EMBL" id="CAD7263374.1"/>
    </source>
</evidence>
<keyword evidence="2" id="KW-0444">Lipid biosynthesis</keyword>
<keyword evidence="5 12" id="KW-1133">Transmembrane helix</keyword>
<evidence type="ECO:0000256" key="10">
    <source>
        <dbReference type="ARBA" id="ARBA00039001"/>
    </source>
</evidence>
<protein>
    <recommendedName>
        <fullName evidence="10">cardiolipin synthase (CMP-forming)</fullName>
        <ecNumber evidence="10">2.7.8.41</ecNumber>
    </recommendedName>
</protein>
<evidence type="ECO:0000256" key="12">
    <source>
        <dbReference type="SAM" id="Phobius"/>
    </source>
</evidence>
<feature type="transmembrane region" description="Helical" evidence="12">
    <location>
        <begin position="367"/>
        <end position="386"/>
    </location>
</feature>
<evidence type="ECO:0000256" key="6">
    <source>
        <dbReference type="ARBA" id="ARBA00023098"/>
    </source>
</evidence>
<keyword evidence="7 12" id="KW-0472">Membrane</keyword>
<evidence type="ECO:0000256" key="9">
    <source>
        <dbReference type="ARBA" id="ARBA00023264"/>
    </source>
</evidence>
<keyword evidence="4 12" id="KW-0812">Transmembrane</keyword>
<dbReference type="Gene3D" id="1.20.120.1760">
    <property type="match status" value="1"/>
</dbReference>
<comment type="subcellular location">
    <subcellularLocation>
        <location evidence="1">Membrane</location>
        <topology evidence="1">Multi-pass membrane protein</topology>
    </subcellularLocation>
</comment>
<gene>
    <name evidence="13" type="ORF">TSIB3V08_LOCUS7453</name>
</gene>
<dbReference type="InterPro" id="IPR000462">
    <property type="entry name" value="CDP-OH_P_trans"/>
</dbReference>
<dbReference type="PANTHER" id="PTHR14269:SF60">
    <property type="entry name" value="CARDIOLIPIN SYNTHASE (CMP-FORMING)"/>
    <property type="match status" value="1"/>
</dbReference>
<dbReference type="InterPro" id="IPR043130">
    <property type="entry name" value="CDP-OH_PTrfase_TM_dom"/>
</dbReference>
<dbReference type="Pfam" id="PF01066">
    <property type="entry name" value="CDP-OH_P_transf"/>
    <property type="match status" value="1"/>
</dbReference>
<evidence type="ECO:0000256" key="11">
    <source>
        <dbReference type="ARBA" id="ARBA00047433"/>
    </source>
</evidence>
<evidence type="ECO:0000256" key="8">
    <source>
        <dbReference type="ARBA" id="ARBA00023209"/>
    </source>
</evidence>
<reference evidence="13" key="1">
    <citation type="submission" date="2020-11" db="EMBL/GenBank/DDBJ databases">
        <authorList>
            <person name="Tran Van P."/>
        </authorList>
    </citation>
    <scope>NUCLEOTIDE SEQUENCE</scope>
</reference>
<dbReference type="GO" id="GO:0032049">
    <property type="term" value="P:cardiolipin biosynthetic process"/>
    <property type="evidence" value="ECO:0007669"/>
    <property type="project" value="TreeGrafter"/>
</dbReference>
<keyword evidence="6" id="KW-0443">Lipid metabolism</keyword>
<feature type="transmembrane region" description="Helical" evidence="12">
    <location>
        <begin position="231"/>
        <end position="249"/>
    </location>
</feature>
<proteinExistence type="predicted"/>
<dbReference type="GO" id="GO:0005739">
    <property type="term" value="C:mitochondrion"/>
    <property type="evidence" value="ECO:0007669"/>
    <property type="project" value="TreeGrafter"/>
</dbReference>
<evidence type="ECO:0000256" key="5">
    <source>
        <dbReference type="ARBA" id="ARBA00022989"/>
    </source>
</evidence>
<feature type="transmembrane region" description="Helical" evidence="12">
    <location>
        <begin position="162"/>
        <end position="185"/>
    </location>
</feature>
<dbReference type="GO" id="GO:0016020">
    <property type="term" value="C:membrane"/>
    <property type="evidence" value="ECO:0007669"/>
    <property type="project" value="UniProtKB-SubCell"/>
</dbReference>
<dbReference type="InterPro" id="IPR050324">
    <property type="entry name" value="CDP-alcohol_PTase-I"/>
</dbReference>
<dbReference type="GO" id="GO:0043337">
    <property type="term" value="F:cardiolipin synthase (CMP-forming)"/>
    <property type="evidence" value="ECO:0007669"/>
    <property type="project" value="UniProtKB-EC"/>
</dbReference>
<keyword evidence="9" id="KW-1208">Phospholipid metabolism</keyword>
<evidence type="ECO:0000256" key="2">
    <source>
        <dbReference type="ARBA" id="ARBA00022516"/>
    </source>
</evidence>
<dbReference type="AlphaFoldDB" id="A0A7R9B0T3"/>
<evidence type="ECO:0000256" key="3">
    <source>
        <dbReference type="ARBA" id="ARBA00022679"/>
    </source>
</evidence>
<keyword evidence="8" id="KW-0594">Phospholipid biosynthesis</keyword>
<evidence type="ECO:0000256" key="4">
    <source>
        <dbReference type="ARBA" id="ARBA00022692"/>
    </source>
</evidence>
<feature type="transmembrane region" description="Helical" evidence="12">
    <location>
        <begin position="191"/>
        <end position="210"/>
    </location>
</feature>
<feature type="transmembrane region" description="Helical" evidence="12">
    <location>
        <begin position="264"/>
        <end position="285"/>
    </location>
</feature>
<dbReference type="EMBL" id="OC003507">
    <property type="protein sequence ID" value="CAD7263374.1"/>
    <property type="molecule type" value="Genomic_DNA"/>
</dbReference>
<name>A0A7R9B0T3_TIMSH</name>